<organism evidence="7 8">
    <name type="scientific">Paraburkholderia phenazinium</name>
    <dbReference type="NCBI Taxonomy" id="60549"/>
    <lineage>
        <taxon>Bacteria</taxon>
        <taxon>Pseudomonadati</taxon>
        <taxon>Pseudomonadota</taxon>
        <taxon>Betaproteobacteria</taxon>
        <taxon>Burkholderiales</taxon>
        <taxon>Burkholderiaceae</taxon>
        <taxon>Paraburkholderia</taxon>
    </lineage>
</organism>
<evidence type="ECO:0000313" key="8">
    <source>
        <dbReference type="Proteomes" id="UP000199706"/>
    </source>
</evidence>
<feature type="region of interest" description="Disordered" evidence="4">
    <location>
        <begin position="77"/>
        <end position="103"/>
    </location>
</feature>
<evidence type="ECO:0000256" key="2">
    <source>
        <dbReference type="ARBA" id="ARBA00022737"/>
    </source>
</evidence>
<keyword evidence="2" id="KW-0677">Repeat</keyword>
<accession>A0A1G8IUL2</accession>
<gene>
    <name evidence="7" type="ORF">SAMN05216466_11912</name>
</gene>
<evidence type="ECO:0000256" key="4">
    <source>
        <dbReference type="SAM" id="MobiDB-lite"/>
    </source>
</evidence>
<dbReference type="PRINTS" id="PR01441">
    <property type="entry name" value="CELLSNTHASEC"/>
</dbReference>
<feature type="domain" description="Cellulose synthase operon C C-terminal" evidence="6">
    <location>
        <begin position="558"/>
        <end position="906"/>
    </location>
</feature>
<dbReference type="InterPro" id="IPR008410">
    <property type="entry name" value="BCSC_C"/>
</dbReference>
<evidence type="ECO:0000313" key="7">
    <source>
        <dbReference type="EMBL" id="SDI22397.1"/>
    </source>
</evidence>
<dbReference type="InterPro" id="IPR003921">
    <property type="entry name" value="Cell_synth_C"/>
</dbReference>
<dbReference type="InterPro" id="IPR011990">
    <property type="entry name" value="TPR-like_helical_dom_sf"/>
</dbReference>
<sequence>MTRINNAARLCCALCWCMTMSGPLWAAQDNLLDVERSGTANTNPAGADTMTVRRDAQRSLGSAADAPVQARVARTEQQNLLVPPAPSVKPAAAHTGTDAADDADSVNVASVPDERPLWRLLHENRLAEYDRNLVSITHDFPAWTPPLALAAERARRQQEADIAAALNGEPAALSLLIARLPEAFGCAHIDRVWKAADVFARTGYVDEIYPLYRSLIPACEPSKNRIATLYRAEHELPSAQADALIELEASQGRRDEEGESAFQRLRYLRDIAALGALPPDSADAAKQLAALAPSIHAYRDASAAALAGWIELAHHHVDDADDWFSLALGFAPADTDATLGLAQVRIEQRDLDGAQALLDEQSLQDEPRARKARAQIALACASAAYERRHYRESLQLLDTAASEGLPAAASDMLRGWDLYALGRYAEAAALFRAQYNRDHSDDSAEGLALALRATHRGAVPRRGAASGDDRLVNSYLYALDAQQLYYRKEFVASRVTLREALAEADDSQRVMRYVPADLSGIDAASVSGGLTRAHHIGTSGQGGLDTIAPEMRGEWIDNTAQFELRYRQLYMDAGTTSLDQTVPGLAGLLNSSNFAALRNDPVFQKWEAAAQSQSLGGSARAEELQFMVANTFRVGTLSPFDWSLSLGATQGWPTGFQPNVLGNIGQRAPWGTWSIYAGLMPVRDSLLSWRGMELDDVKWGAVRREEQGAQIHWQVAPRWSINTAAEAQWLTGPNVIGNEGMSADISGGYDWRVPGFDYFTTGPTLHYLSYRRNENFYSFGQGGYYSPQSSLSMGVALQWLSEEGRTWQWLGSLEAGWNTTLQDTESCFPLGLPTDIANEVGSENATAAAGLTCAGSHDRGPYGHAQLAATIKLAPHWQVGALADANVTPGRDKQFAALAFLRYFFEPRGAVFSRDLPHNTRDFYLQLDDNHN</sequence>
<reference evidence="7 8" key="1">
    <citation type="submission" date="2016-10" db="EMBL/GenBank/DDBJ databases">
        <authorList>
            <person name="de Groot N.N."/>
        </authorList>
    </citation>
    <scope>NUCLEOTIDE SEQUENCE [LARGE SCALE GENOMIC DNA]</scope>
    <source>
        <strain evidence="7 8">LMG 2247</strain>
    </source>
</reference>
<evidence type="ECO:0000256" key="1">
    <source>
        <dbReference type="ARBA" id="ARBA00022729"/>
    </source>
</evidence>
<dbReference type="Gene3D" id="1.25.40.10">
    <property type="entry name" value="Tetratricopeptide repeat domain"/>
    <property type="match status" value="1"/>
</dbReference>
<evidence type="ECO:0000259" key="6">
    <source>
        <dbReference type="Pfam" id="PF05420"/>
    </source>
</evidence>
<keyword evidence="3" id="KW-0802">TPR repeat</keyword>
<keyword evidence="1 5" id="KW-0732">Signal</keyword>
<dbReference type="SUPFAM" id="SSF81901">
    <property type="entry name" value="HCP-like"/>
    <property type="match status" value="1"/>
</dbReference>
<dbReference type="GO" id="GO:0019867">
    <property type="term" value="C:outer membrane"/>
    <property type="evidence" value="ECO:0007669"/>
    <property type="project" value="InterPro"/>
</dbReference>
<evidence type="ECO:0000256" key="5">
    <source>
        <dbReference type="SAM" id="SignalP"/>
    </source>
</evidence>
<protein>
    <submittedName>
        <fullName evidence="7">Cellulose synthase operon protein C C-terminus (BCSC_C)</fullName>
    </submittedName>
</protein>
<dbReference type="AlphaFoldDB" id="A0A1G8IUL2"/>
<name>A0A1G8IUL2_9BURK</name>
<dbReference type="RefSeq" id="WP_244106229.1">
    <property type="nucleotide sequence ID" value="NZ_CADERL010000008.1"/>
</dbReference>
<evidence type="ECO:0000256" key="3">
    <source>
        <dbReference type="ARBA" id="ARBA00022803"/>
    </source>
</evidence>
<feature type="chain" id="PRO_5011787212" evidence="5">
    <location>
        <begin position="27"/>
        <end position="932"/>
    </location>
</feature>
<dbReference type="EMBL" id="FNCJ01000019">
    <property type="protein sequence ID" value="SDI22397.1"/>
    <property type="molecule type" value="Genomic_DNA"/>
</dbReference>
<feature type="signal peptide" evidence="5">
    <location>
        <begin position="1"/>
        <end position="26"/>
    </location>
</feature>
<dbReference type="GO" id="GO:0006011">
    <property type="term" value="P:UDP-alpha-D-glucose metabolic process"/>
    <property type="evidence" value="ECO:0007669"/>
    <property type="project" value="InterPro"/>
</dbReference>
<dbReference type="Proteomes" id="UP000199706">
    <property type="component" value="Unassembled WGS sequence"/>
</dbReference>
<dbReference type="GO" id="GO:0030244">
    <property type="term" value="P:cellulose biosynthetic process"/>
    <property type="evidence" value="ECO:0007669"/>
    <property type="project" value="InterPro"/>
</dbReference>
<feature type="compositionally biased region" description="Low complexity" evidence="4">
    <location>
        <begin position="88"/>
        <end position="98"/>
    </location>
</feature>
<dbReference type="Pfam" id="PF05420">
    <property type="entry name" value="BCSC_C"/>
    <property type="match status" value="1"/>
</dbReference>
<proteinExistence type="predicted"/>